<protein>
    <recommendedName>
        <fullName evidence="1">Laminin EGF-like domain-containing protein</fullName>
    </recommendedName>
</protein>
<evidence type="ECO:0000259" key="1">
    <source>
        <dbReference type="SMART" id="SM00180"/>
    </source>
</evidence>
<dbReference type="AlphaFoldDB" id="A0AA88YHI4"/>
<dbReference type="Gene3D" id="2.20.100.10">
    <property type="entry name" value="Thrombospondin type-1 (TSP1) repeat"/>
    <property type="match status" value="1"/>
</dbReference>
<feature type="domain" description="Laminin EGF-like" evidence="1">
    <location>
        <begin position="130"/>
        <end position="175"/>
    </location>
</feature>
<comment type="caution">
    <text evidence="2">The sequence shown here is derived from an EMBL/GenBank/DDBJ whole genome shotgun (WGS) entry which is preliminary data.</text>
</comment>
<accession>A0AA88YHI4</accession>
<dbReference type="Pfam" id="PF00053">
    <property type="entry name" value="EGF_laminin"/>
    <property type="match status" value="1"/>
</dbReference>
<sequence>MDQTCTLLGYGDMVIIHICHLKINLGLNLFVENVTIYEKGNPCAVIGVEAEYEHSQWVTITLAERMKNEERSKWFSPGLKAPSQKTRQIKVISYPRDDRLVPDIDGISVLGRSKLKDTCSKLSVTSCVPCECDKDGSTSLKCDVNGKCKCKDHYIGRRCDSRDCGYTAWTSWTGCNDCNVHGKKESRNRTETHSWKGNGRMCPALYEVRNCTFKQCDCHNGEYGPNCSKRDCVVSQWGNWDRSCTDNCRWNGVRRRTRSKEVDVKGDGRPCPSTVDTITCPYIRCSYHCARLPNYRRVCKWSKY</sequence>
<name>A0AA88YHI4_PINIB</name>
<dbReference type="CDD" id="cd00055">
    <property type="entry name" value="EGF_Lam"/>
    <property type="match status" value="1"/>
</dbReference>
<dbReference type="InterPro" id="IPR036383">
    <property type="entry name" value="TSP1_rpt_sf"/>
</dbReference>
<keyword evidence="3" id="KW-1185">Reference proteome</keyword>
<evidence type="ECO:0000313" key="3">
    <source>
        <dbReference type="Proteomes" id="UP001186944"/>
    </source>
</evidence>
<dbReference type="Proteomes" id="UP001186944">
    <property type="component" value="Unassembled WGS sequence"/>
</dbReference>
<proteinExistence type="predicted"/>
<evidence type="ECO:0000313" key="2">
    <source>
        <dbReference type="EMBL" id="KAK3104987.1"/>
    </source>
</evidence>
<reference evidence="2" key="1">
    <citation type="submission" date="2019-08" db="EMBL/GenBank/DDBJ databases">
        <title>The improved chromosome-level genome for the pearl oyster Pinctada fucata martensii using PacBio sequencing and Hi-C.</title>
        <authorList>
            <person name="Zheng Z."/>
        </authorList>
    </citation>
    <scope>NUCLEOTIDE SEQUENCE</scope>
    <source>
        <strain evidence="2">ZZ-2019</strain>
        <tissue evidence="2">Adductor muscle</tissue>
    </source>
</reference>
<dbReference type="EMBL" id="VSWD01000004">
    <property type="protein sequence ID" value="KAK3104987.1"/>
    <property type="molecule type" value="Genomic_DNA"/>
</dbReference>
<dbReference type="SMART" id="SM00180">
    <property type="entry name" value="EGF_Lam"/>
    <property type="match status" value="1"/>
</dbReference>
<dbReference type="InterPro" id="IPR002049">
    <property type="entry name" value="LE_dom"/>
</dbReference>
<dbReference type="Gene3D" id="2.10.25.10">
    <property type="entry name" value="Laminin"/>
    <property type="match status" value="1"/>
</dbReference>
<organism evidence="2 3">
    <name type="scientific">Pinctada imbricata</name>
    <name type="common">Atlantic pearl-oyster</name>
    <name type="synonym">Pinctada martensii</name>
    <dbReference type="NCBI Taxonomy" id="66713"/>
    <lineage>
        <taxon>Eukaryota</taxon>
        <taxon>Metazoa</taxon>
        <taxon>Spiralia</taxon>
        <taxon>Lophotrochozoa</taxon>
        <taxon>Mollusca</taxon>
        <taxon>Bivalvia</taxon>
        <taxon>Autobranchia</taxon>
        <taxon>Pteriomorphia</taxon>
        <taxon>Pterioida</taxon>
        <taxon>Pterioidea</taxon>
        <taxon>Pteriidae</taxon>
        <taxon>Pinctada</taxon>
    </lineage>
</organism>
<gene>
    <name evidence="2" type="ORF">FSP39_014785</name>
</gene>